<gene>
    <name evidence="2" type="ORF">BCR36DRAFT_279007</name>
</gene>
<organism evidence="2 3">
    <name type="scientific">Piromyces finnis</name>
    <dbReference type="NCBI Taxonomy" id="1754191"/>
    <lineage>
        <taxon>Eukaryota</taxon>
        <taxon>Fungi</taxon>
        <taxon>Fungi incertae sedis</taxon>
        <taxon>Chytridiomycota</taxon>
        <taxon>Chytridiomycota incertae sedis</taxon>
        <taxon>Neocallimastigomycetes</taxon>
        <taxon>Neocallimastigales</taxon>
        <taxon>Neocallimastigaceae</taxon>
        <taxon>Piromyces</taxon>
    </lineage>
</organism>
<feature type="transmembrane region" description="Helical" evidence="1">
    <location>
        <begin position="55"/>
        <end position="77"/>
    </location>
</feature>
<keyword evidence="1" id="KW-0812">Transmembrane</keyword>
<name>A0A1Y1VJF1_9FUNG</name>
<feature type="transmembrane region" description="Helical" evidence="1">
    <location>
        <begin position="83"/>
        <end position="101"/>
    </location>
</feature>
<dbReference type="OrthoDB" id="10600024at2759"/>
<evidence type="ECO:0000313" key="3">
    <source>
        <dbReference type="Proteomes" id="UP000193719"/>
    </source>
</evidence>
<sequence length="127" mass="14299">KNDAFTLALLEFIFTILGVLGVVNATSSGLSAFIILICCGLGVYGIQKDKPKVTFIYYIYIIICALIAIILFVFSFLSFSIKYIILSFIFFLISFYNWRVVSTFYYQMKNAHEEAAVVAETEAAIKT</sequence>
<dbReference type="Proteomes" id="UP000193719">
    <property type="component" value="Unassembled WGS sequence"/>
</dbReference>
<keyword evidence="1" id="KW-1133">Transmembrane helix</keyword>
<evidence type="ECO:0000256" key="1">
    <source>
        <dbReference type="SAM" id="Phobius"/>
    </source>
</evidence>
<reference evidence="2 3" key="2">
    <citation type="submission" date="2016-08" db="EMBL/GenBank/DDBJ databases">
        <title>Pervasive Adenine N6-methylation of Active Genes in Fungi.</title>
        <authorList>
            <consortium name="DOE Joint Genome Institute"/>
            <person name="Mondo S.J."/>
            <person name="Dannebaum R.O."/>
            <person name="Kuo R.C."/>
            <person name="Labutti K."/>
            <person name="Haridas S."/>
            <person name="Kuo A."/>
            <person name="Salamov A."/>
            <person name="Ahrendt S.R."/>
            <person name="Lipzen A."/>
            <person name="Sullivan W."/>
            <person name="Andreopoulos W.B."/>
            <person name="Clum A."/>
            <person name="Lindquist E."/>
            <person name="Daum C."/>
            <person name="Ramamoorthy G.K."/>
            <person name="Gryganskyi A."/>
            <person name="Culley D."/>
            <person name="Magnuson J.K."/>
            <person name="James T.Y."/>
            <person name="O'Malley M.A."/>
            <person name="Stajich J.E."/>
            <person name="Spatafora J.W."/>
            <person name="Visel A."/>
            <person name="Grigoriev I.V."/>
        </authorList>
    </citation>
    <scope>NUCLEOTIDE SEQUENCE [LARGE SCALE GENOMIC DNA]</scope>
    <source>
        <strain evidence="3">finn</strain>
    </source>
</reference>
<keyword evidence="3" id="KW-1185">Reference proteome</keyword>
<dbReference type="AlphaFoldDB" id="A0A1Y1VJF1"/>
<evidence type="ECO:0000313" key="2">
    <source>
        <dbReference type="EMBL" id="ORX57319.1"/>
    </source>
</evidence>
<comment type="caution">
    <text evidence="2">The sequence shown here is derived from an EMBL/GenBank/DDBJ whole genome shotgun (WGS) entry which is preliminary data.</text>
</comment>
<proteinExistence type="predicted"/>
<feature type="transmembrane region" description="Helical" evidence="1">
    <location>
        <begin position="12"/>
        <end position="43"/>
    </location>
</feature>
<reference evidence="2 3" key="1">
    <citation type="submission" date="2016-08" db="EMBL/GenBank/DDBJ databases">
        <title>Genomes of anaerobic fungi encode conserved fungal cellulosomes for biomass hydrolysis.</title>
        <authorList>
            <consortium name="DOE Joint Genome Institute"/>
            <person name="Haitjema C.H."/>
            <person name="Gilmore S.P."/>
            <person name="Henske J.K."/>
            <person name="Solomon K.V."/>
            <person name="De Groot R."/>
            <person name="Kuo A."/>
            <person name="Mondo S.J."/>
            <person name="Salamov A.A."/>
            <person name="Labutti K."/>
            <person name="Zhao Z."/>
            <person name="Chiniquy J."/>
            <person name="Barry K."/>
            <person name="Brewer H.M."/>
            <person name="Purvine S.O."/>
            <person name="Wright A.T."/>
            <person name="Boxma B."/>
            <person name="Van Alen T."/>
            <person name="Hackstein J.H."/>
            <person name="Baker S.E."/>
            <person name="Grigoriev I.V."/>
            <person name="O'Malley M.A."/>
        </authorList>
    </citation>
    <scope>NUCLEOTIDE SEQUENCE [LARGE SCALE GENOMIC DNA]</scope>
    <source>
        <strain evidence="3">finn</strain>
    </source>
</reference>
<protein>
    <submittedName>
        <fullName evidence="2">Uncharacterized protein</fullName>
    </submittedName>
</protein>
<feature type="non-terminal residue" evidence="2">
    <location>
        <position position="1"/>
    </location>
</feature>
<keyword evidence="1" id="KW-0472">Membrane</keyword>
<dbReference type="EMBL" id="MCFH01000006">
    <property type="protein sequence ID" value="ORX57319.1"/>
    <property type="molecule type" value="Genomic_DNA"/>
</dbReference>
<accession>A0A1Y1VJF1</accession>